<dbReference type="EMBL" id="MN740877">
    <property type="protein sequence ID" value="QHU16190.1"/>
    <property type="molecule type" value="Genomic_DNA"/>
</dbReference>
<evidence type="ECO:0000313" key="3">
    <source>
        <dbReference type="EMBL" id="QHU16190.1"/>
    </source>
</evidence>
<evidence type="ECO:0000256" key="1">
    <source>
        <dbReference type="SAM" id="Coils"/>
    </source>
</evidence>
<accession>A0A6C0KHP2</accession>
<dbReference type="AlphaFoldDB" id="A0A6C0KHP2"/>
<reference evidence="3" key="1">
    <citation type="journal article" date="2020" name="Nature">
        <title>Giant virus diversity and host interactions through global metagenomics.</title>
        <authorList>
            <person name="Schulz F."/>
            <person name="Roux S."/>
            <person name="Paez-Espino D."/>
            <person name="Jungbluth S."/>
            <person name="Walsh D.A."/>
            <person name="Denef V.J."/>
            <person name="McMahon K.D."/>
            <person name="Konstantinidis K.T."/>
            <person name="Eloe-Fadrosh E.A."/>
            <person name="Kyrpides N.C."/>
            <person name="Woyke T."/>
        </authorList>
    </citation>
    <scope>NUCLEOTIDE SEQUENCE</scope>
    <source>
        <strain evidence="3">GVMAG-S-3300011013-78</strain>
    </source>
</reference>
<feature type="coiled-coil region" evidence="1">
    <location>
        <begin position="207"/>
        <end position="238"/>
    </location>
</feature>
<feature type="coiled-coil region" evidence="1">
    <location>
        <begin position="5"/>
        <end position="32"/>
    </location>
</feature>
<proteinExistence type="predicted"/>
<keyword evidence="1" id="KW-0175">Coiled coil</keyword>
<protein>
    <submittedName>
        <fullName evidence="3">Uncharacterized protein</fullName>
    </submittedName>
</protein>
<sequence>MAHVEGLSKRELEELETEYAALNEETESLKSQGFTLEELEKELEAQEPTKIVDTLRGLSESMRRQQEDINAIDKTLERMIEKVKNNPNEEFVMVSVTPQEKDEAQRYLNSPQGRKMQEKIRNELPKRRKILGIFGGANGEKGASASVSSKSKDDEQYNELVKIAQLYGSLSEKELLERQKNIILQIIAKQIKLKDEYKNPTTTAAQKKRIGKQVLDLKRKKELLKQQQNALLKNIENNSKIAAVTLVSTYQNISPEHVRKIPQVSTKEMPAKVKRALGLKGGKRRKTIRKHNKRSKKYSKKHSKTQNKHSLKRTQKKRKTMKKHTRRSK</sequence>
<name>A0A6C0KHP2_9ZZZZ</name>
<organism evidence="3">
    <name type="scientific">viral metagenome</name>
    <dbReference type="NCBI Taxonomy" id="1070528"/>
    <lineage>
        <taxon>unclassified sequences</taxon>
        <taxon>metagenomes</taxon>
        <taxon>organismal metagenomes</taxon>
    </lineage>
</organism>
<evidence type="ECO:0000256" key="2">
    <source>
        <dbReference type="SAM" id="MobiDB-lite"/>
    </source>
</evidence>
<feature type="region of interest" description="Disordered" evidence="2">
    <location>
        <begin position="278"/>
        <end position="329"/>
    </location>
</feature>